<feature type="compositionally biased region" description="Polar residues" evidence="5">
    <location>
        <begin position="4013"/>
        <end position="4022"/>
    </location>
</feature>
<proteinExistence type="predicted"/>
<dbReference type="InterPro" id="IPR006162">
    <property type="entry name" value="Ppantetheine_attach_site"/>
</dbReference>
<dbReference type="Gene3D" id="1.10.1200.10">
    <property type="entry name" value="ACP-like"/>
    <property type="match status" value="4"/>
</dbReference>
<name>A0A0G2H5X3_9PEZI</name>
<dbReference type="InterPro" id="IPR009081">
    <property type="entry name" value="PP-bd_ACP"/>
</dbReference>
<gene>
    <name evidence="7" type="ORF">UCDDA912_g09471</name>
</gene>
<accession>A0A0G2H5X3</accession>
<dbReference type="STRING" id="1214573.A0A0G2H5X3"/>
<dbReference type="Gene3D" id="3.40.50.12780">
    <property type="entry name" value="N-terminal domain of ligase-like"/>
    <property type="match status" value="3"/>
</dbReference>
<feature type="domain" description="Carrier" evidence="6">
    <location>
        <begin position="622"/>
        <end position="706"/>
    </location>
</feature>
<comment type="caution">
    <text evidence="7">The sequence shown here is derived from an EMBL/GenBank/DDBJ whole genome shotgun (WGS) entry which is preliminary data.</text>
</comment>
<dbReference type="Pfam" id="PF00668">
    <property type="entry name" value="Condensation"/>
    <property type="match status" value="3"/>
</dbReference>
<feature type="region of interest" description="Disordered" evidence="5">
    <location>
        <begin position="1"/>
        <end position="50"/>
    </location>
</feature>
<feature type="compositionally biased region" description="Pro residues" evidence="5">
    <location>
        <begin position="33"/>
        <end position="44"/>
    </location>
</feature>
<keyword evidence="8" id="KW-1185">Reference proteome</keyword>
<dbReference type="InterPro" id="IPR023213">
    <property type="entry name" value="CAT-like_dom_sf"/>
</dbReference>
<evidence type="ECO:0000313" key="7">
    <source>
        <dbReference type="EMBL" id="KKY30613.1"/>
    </source>
</evidence>
<feature type="domain" description="Carrier" evidence="6">
    <location>
        <begin position="1711"/>
        <end position="1792"/>
    </location>
</feature>
<feature type="domain" description="Carrier" evidence="6">
    <location>
        <begin position="3474"/>
        <end position="3550"/>
    </location>
</feature>
<dbReference type="CDD" id="cd05930">
    <property type="entry name" value="A_NRPS"/>
    <property type="match status" value="1"/>
</dbReference>
<evidence type="ECO:0000256" key="5">
    <source>
        <dbReference type="SAM" id="MobiDB-lite"/>
    </source>
</evidence>
<dbReference type="InterPro" id="IPR020845">
    <property type="entry name" value="AMP-binding_CS"/>
</dbReference>
<dbReference type="GO" id="GO:0043041">
    <property type="term" value="P:amino acid activation for nonribosomal peptide biosynthetic process"/>
    <property type="evidence" value="ECO:0007669"/>
    <property type="project" value="TreeGrafter"/>
</dbReference>
<dbReference type="PANTHER" id="PTHR45527">
    <property type="entry name" value="NONRIBOSOMAL PEPTIDE SYNTHETASE"/>
    <property type="match status" value="1"/>
</dbReference>
<dbReference type="EMBL" id="LCUC01000464">
    <property type="protein sequence ID" value="KKY30613.1"/>
    <property type="molecule type" value="Genomic_DNA"/>
</dbReference>
<reference evidence="7 8" key="1">
    <citation type="submission" date="2015-05" db="EMBL/GenBank/DDBJ databases">
        <title>Distinctive expansion of gene families associated with plant cell wall degradation and secondary metabolism in the genomes of grapevine trunk pathogens.</title>
        <authorList>
            <person name="Lawrence D.P."/>
            <person name="Travadon R."/>
            <person name="Rolshausen P.E."/>
            <person name="Baumgartner K."/>
        </authorList>
    </citation>
    <scope>NUCLEOTIDE SEQUENCE [LARGE SCALE GENOMIC DNA]</scope>
    <source>
        <strain evidence="7">DA912</strain>
    </source>
</reference>
<dbReference type="PROSITE" id="PS00455">
    <property type="entry name" value="AMP_BINDING"/>
    <property type="match status" value="3"/>
</dbReference>
<dbReference type="PANTHER" id="PTHR45527:SF2">
    <property type="entry name" value="FERRICROCIN SYNTHETASE (NONRIBOSOMAL PEPTIDE SIDEROPHORE SYNTHASE ) (EUROFUNG)"/>
    <property type="match status" value="1"/>
</dbReference>
<dbReference type="InterPro" id="IPR000873">
    <property type="entry name" value="AMP-dep_synth/lig_dom"/>
</dbReference>
<feature type="region of interest" description="Disordered" evidence="5">
    <location>
        <begin position="3998"/>
        <end position="4022"/>
    </location>
</feature>
<dbReference type="Gene3D" id="3.30.300.30">
    <property type="match status" value="3"/>
</dbReference>
<dbReference type="SUPFAM" id="SSF47336">
    <property type="entry name" value="ACP-like"/>
    <property type="match status" value="4"/>
</dbReference>
<dbReference type="FunFam" id="3.30.300.30:FF:000015">
    <property type="entry name" value="Nonribosomal peptide synthase SidD"/>
    <property type="match status" value="1"/>
</dbReference>
<feature type="domain" description="Carrier" evidence="6">
    <location>
        <begin position="2891"/>
        <end position="2967"/>
    </location>
</feature>
<organism evidence="7 8">
    <name type="scientific">Diaporthe ampelina</name>
    <dbReference type="NCBI Taxonomy" id="1214573"/>
    <lineage>
        <taxon>Eukaryota</taxon>
        <taxon>Fungi</taxon>
        <taxon>Dikarya</taxon>
        <taxon>Ascomycota</taxon>
        <taxon>Pezizomycotina</taxon>
        <taxon>Sordariomycetes</taxon>
        <taxon>Sordariomycetidae</taxon>
        <taxon>Diaporthales</taxon>
        <taxon>Diaporthaceae</taxon>
        <taxon>Diaporthe</taxon>
    </lineage>
</organism>
<dbReference type="SUPFAM" id="SSF52777">
    <property type="entry name" value="CoA-dependent acyltransferases"/>
    <property type="match status" value="10"/>
</dbReference>
<dbReference type="FunFam" id="3.40.50.12780:FF:000024">
    <property type="entry name" value="Nonribosomal siderophore peptide synthase SidC"/>
    <property type="match status" value="2"/>
</dbReference>
<evidence type="ECO:0000256" key="3">
    <source>
        <dbReference type="ARBA" id="ARBA00022553"/>
    </source>
</evidence>
<evidence type="ECO:0000313" key="8">
    <source>
        <dbReference type="Proteomes" id="UP000034680"/>
    </source>
</evidence>
<feature type="region of interest" description="Disordered" evidence="5">
    <location>
        <begin position="1793"/>
        <end position="1814"/>
    </location>
</feature>
<keyword evidence="2" id="KW-0596">Phosphopantetheine</keyword>
<dbReference type="GO" id="GO:0005737">
    <property type="term" value="C:cytoplasm"/>
    <property type="evidence" value="ECO:0007669"/>
    <property type="project" value="TreeGrafter"/>
</dbReference>
<protein>
    <submittedName>
        <fullName evidence="7">Putative nonribosomal siderophore peptide synthase</fullName>
    </submittedName>
</protein>
<keyword evidence="4" id="KW-0436">Ligase</keyword>
<dbReference type="InterPro" id="IPR036736">
    <property type="entry name" value="ACP-like_sf"/>
</dbReference>
<evidence type="ECO:0000256" key="4">
    <source>
        <dbReference type="ARBA" id="ARBA00022598"/>
    </source>
</evidence>
<dbReference type="InterPro" id="IPR045851">
    <property type="entry name" value="AMP-bd_C_sf"/>
</dbReference>
<feature type="domain" description="Carrier" evidence="6">
    <location>
        <begin position="4021"/>
        <end position="4097"/>
    </location>
</feature>
<dbReference type="Gene3D" id="3.30.559.10">
    <property type="entry name" value="Chloramphenicol acetyltransferase-like domain"/>
    <property type="match status" value="5"/>
</dbReference>
<dbReference type="Pfam" id="PF00550">
    <property type="entry name" value="PP-binding"/>
    <property type="match status" value="4"/>
</dbReference>
<dbReference type="SUPFAM" id="SSF56801">
    <property type="entry name" value="Acetyl-CoA synthetase-like"/>
    <property type="match status" value="3"/>
</dbReference>
<evidence type="ECO:0000259" key="6">
    <source>
        <dbReference type="PROSITE" id="PS50075"/>
    </source>
</evidence>
<dbReference type="GO" id="GO:0031177">
    <property type="term" value="F:phosphopantetheine binding"/>
    <property type="evidence" value="ECO:0007669"/>
    <property type="project" value="TreeGrafter"/>
</dbReference>
<keyword evidence="3" id="KW-0597">Phosphoprotein</keyword>
<dbReference type="PROSITE" id="PS50075">
    <property type="entry name" value="CARRIER"/>
    <property type="match status" value="5"/>
</dbReference>
<dbReference type="InterPro" id="IPR001242">
    <property type="entry name" value="Condensation_dom"/>
</dbReference>
<evidence type="ECO:0000256" key="1">
    <source>
        <dbReference type="ARBA" id="ARBA00004924"/>
    </source>
</evidence>
<dbReference type="GO" id="GO:0016874">
    <property type="term" value="F:ligase activity"/>
    <property type="evidence" value="ECO:0007669"/>
    <property type="project" value="UniProtKB-KW"/>
</dbReference>
<dbReference type="NCBIfam" id="NF003417">
    <property type="entry name" value="PRK04813.1"/>
    <property type="match status" value="3"/>
</dbReference>
<dbReference type="GO" id="GO:0044550">
    <property type="term" value="P:secondary metabolite biosynthetic process"/>
    <property type="evidence" value="ECO:0007669"/>
    <property type="project" value="TreeGrafter"/>
</dbReference>
<dbReference type="Gene3D" id="3.30.559.30">
    <property type="entry name" value="Nonribosomal peptide synthetase, condensation domain"/>
    <property type="match status" value="5"/>
</dbReference>
<dbReference type="Pfam" id="PF00501">
    <property type="entry name" value="AMP-binding"/>
    <property type="match status" value="3"/>
</dbReference>
<feature type="compositionally biased region" description="Basic and acidic residues" evidence="5">
    <location>
        <begin position="3998"/>
        <end position="4008"/>
    </location>
</feature>
<dbReference type="Proteomes" id="UP000034680">
    <property type="component" value="Unassembled WGS sequence"/>
</dbReference>
<reference evidence="7 8" key="2">
    <citation type="submission" date="2015-05" db="EMBL/GenBank/DDBJ databases">
        <authorList>
            <person name="Morales-Cruz A."/>
            <person name="Amrine K.C."/>
            <person name="Cantu D."/>
        </authorList>
    </citation>
    <scope>NUCLEOTIDE SEQUENCE [LARGE SCALE GENOMIC DNA]</scope>
    <source>
        <strain evidence="7">DA912</strain>
    </source>
</reference>
<dbReference type="PROSITE" id="PS00012">
    <property type="entry name" value="PHOSPHOPANTETHEINE"/>
    <property type="match status" value="2"/>
</dbReference>
<dbReference type="InterPro" id="IPR042099">
    <property type="entry name" value="ANL_N_sf"/>
</dbReference>
<dbReference type="OrthoDB" id="416786at2759"/>
<comment type="pathway">
    <text evidence="1">Siderophore biosynthesis.</text>
</comment>
<evidence type="ECO:0000256" key="2">
    <source>
        <dbReference type="ARBA" id="ARBA00022450"/>
    </source>
</evidence>
<sequence length="4584" mass="498134">MLDDLILSLQQGGGGQSEGTQWTRPSVLNFPPKSRPAPLLPSPQEPVEKQSEQALLHRWFEERVDEQPDRTAVDFLLDLESGERRQLTYQQLENAANALAGELVRAQNARPASDASEIKTIAVMMGPSPELYTSYLATLKAGIAFCPIPVDAPAERVEALMADLKPTALLVASSSPAPSGTVTGNAPTISVSSYLSACDEKVGRLGGEGPLSATEHDVAYILYTSGTTGTPKGVAVSHLSAACTVSALSAHYGFIPSQAQPLAVNKPTRWFQGAAPTFDISLFEIFWTLSTGSTLCCAPRHLTLQDINKVVTTLEADITNITPSFATLLDSSSIRGLMLGGEILNARVVHDFAQHNPSPHEADASGIGGLYNGYGPTETAIYCIAQAHVPDGQRGSVIGSPLETCGVLIVDEDSASTVEPVPMGATGELIITGPQVSRVGYLNRPDETSKAFISDDDSAGWGRAYRTGDRARIIWDDSGRPVIEFLGRISDDQVKLSGRRVELGEVESVLMSKVDTVRETVSCVWKPENSAPGSERIVNLVIATPGSSFENDVLVRCKEAAERHLPDYMRPFKIIHAESLPRTSSGKVDRKAASAHVREVLKDLQPKFTTHGATEALEPLSGEDAELEEQLLSIVADILGGTQISAATPLAEAGVDSLRAMRLLREIGKRWPGSSKRNLQPSEADIEAVLPATTQQSQLAISFAMDRTRYISHTVLRLKPVVSASALKKGVEEVLLEQAIYRSALLPCDDAMSPFAQVILTPEAWRRPKSTDSEAPQVVHRKASGPLSVDNAQAWVALAEENISLESQRLYHIQVVEDATTPDGDGLLLISAAHCICDGASVEVLMCDIARRYAGLESLQRQSIYDAVLECYSNVDPATDGLWRESLKGWETEPFGTLSGNNVNANKSSTSASDCGVVQYQSDLPWQVLEDKSRALSGGASALAILQASWSLLLHLFSEADTEDITFGSVISGHLSTTTHAPTFSVVPCRVALPETQTISQLVDGLTKHGKFALGHRHLSWGVFETLPYNTALALQAYPVEDGGLEDDHSQLPWTEVRHPVIRYDFPIFVEVYPNDPSSPNRSQFTNLTFKLTYREETLSELSASCIVKQLAALTQAILSSSPDDAISGLPARLPRSLLSAEGTVPQANAYNESEKHLEILHGQFEAQAKATPSRLALTFYSSLDSPPTSLTYAELDSLANGLAEILREEDVDVIPLCIERSVDLYVSVLAVLKAGSAWCPIDLTSPVARRTSLIARTESKVLLTNTESWSLVEPCIASESLKGMRVIMVDQHPKTAAVKPKPRQGIQSGALSGKDLAYLLWTSGTTGEPKGVMIQHSAAAQAMQDLQVQVEHDPKVEQVRTLQLSAYSFDVFVQDLFYTWGLSGSVISGTRELVLGSFVEFIWKARPTHAHLTPSFGASIAVEEIRGSSLQYVTFIGEKLTEDVAEAWAAPGITTRAYNTYGPAENAVVSTMRQFFGKSRDQAKAANVGFPLNPCTAYVVHQVPIPGSEDRRWELVPRYGVGELALGGGQVAKGYLNNPAKTASQFIQGGPGIDERIYLTGDMVRLNDHGFEFLGRNDDLVKITGIRIELSEISAACASIKDEDDAIEHVETLYLPRPDRESADHKVVVTFVSVKKEGIDQNAIQAQVFKRARDMLPTYMVPGHVVVLSTTMPRTASNKVDRKELQAIYKSSDLQALAGGGSAEDTDGQQAEKQQWTDAQRGVLQVLADNLKMAVEPLSPGDSLAGLGLSSLQITKLAWTLRRQLSVQVGVLELMRCELLGELVDVVLSRQKGAQKQTGPEAKSAGASTAKSPERSWVAATRDLLTKHLRGDTLPPNSFLLPATPMQESLIFETMCEPRAYWAHRVFDLSHLDTLDGERLKAAWTAAASTFDILRTSFVPLAQLDAVVEGQGKSTNGVSWARRQGIQATILQVVRKEAAIRWKWLASDEDQNLARWAQEPELTELAPTSSPWAVTVAEKDRKMMLSVHHALYDYDSSETVLNAVTKFYHQNAAVHDEVVQFSRGMELGLLPTTVQRDEAATFWTERLAGLRATAGAVNAPFPDLTQSRQKQEQRIIGVKRTVPNFLFANPPTALPTLFQSAFGCVLASYLELKAVVFGQTVSQRLLHPDLVNVVGPAIATLPLAVRADAHSSEELWAEMARDSSNLFRVTHHLHPVDIKRLLNEGTASGDAPFSGVFVYHPASSGDDDGAGAVTKEQLFREVDQALSLNVEHPLAFNVFEGDGTMELTGDARRISQSQLELMLDQIIDQAKVMKQSPQLPLSQLQNKLDCRLVSVSGEIEEITTATGFDPTKSVAQHAAQHPDWIAAEEVHTSDGPDDDQDAISTKTITYAQLDKLTNAIASQLASHEVGLHQDDVIALYLGRDIKSLAATLAIFRAGYIYLPVDEDLPLARKQLLIRDAAAKLVITTEELAKDLDMDHDDPPALLLPDGDGELDLILQQQQNLSQPQSASGHGEGGYLLYTSGSTGRPKGVRVSNRNLCHFVSSFSLRMNEPSPPMAEPEELGGRGRYLNLTSRAFDPHLTQLFVPWHLGYRVVIGNRAALLGNLQHAINELGITHFGSVPSVLTQLRLRPEDVPSVRVVTTGGEKASNELLDTWTKAESGQDGPRAKLINFYGPTEVTIGCLGHIVKRNSNARNLGLPLKGLQALLLAPDGENGEQVIARRGQPGELCIAGPQVAMGYLNRPVENAKSFQTTSLLGDGEIKMYRTGDVMRMMHDGSLEFLGRADQQAKIRGQRLELDEVVSFLKDQAADEGELDFAAAVVAGEGNQQQLFGFVARKSRLRSEMTAEVELLQSPGQALKSLLERLGQKCEAKLPAFMVPKLLWVSRIPYLAASGKVDTKLLAKLANDFFASQDADSDDSDDSGVDVATSSLNNEESLVVAAVEEVVGRKINGKASSSVRLAIDSLSAVHLVALLKKRGFSKVSISDTLSSSATVASIAQLADHHRPKTTGAVSTLQQSASGSNRLEEVKAINLSTAFTGHIPAGLAHDNVEAVLPCLPLQAALVARSMVWMSAHDDESAPSSDSTVVPYVANFNYRLSSGTDLVKWQKAAEQVVASEAVLRACFVQREDDGAVFQVVLRSPSVSPFETEGEEPVDIVAKMGKRPPIRVQLREEDGEVLVSLRIHHALFDGVAIAVFLKRVEQAYDGVAELDNVASANKSLDVLTRVSAHCYLSASQLDSTRGLWHKKLHGVRPCHLGSIDDRKVTVRSSRTLPWTLPQIRDKLNSQRTTVSASSAFQVATALCLSQLTNQTTSVVYGFVMSLRPLLDHVTNGGVDDFLGPCLNTLVRAFSLKKDEPLHEFARRVHQTHVDTCQGTMPLVSVEKAQRWAGSEDKLFDSLLSINVLPSEDASEPLPGRLSALQTESRSDMALAFDVDLHHDGKIVLTLSSAGVLAESDLDHVGQLFEKALSTCVSVEKGARVGDLLSADVDATSAAEISSGTEDDHIGPDVEFEAALASVRTILGRLLRENPSDISKDKTTSLYQIGLDSITVLPLVRLINKSEKVKLTPDAVLKARTIHGTARLLQQARADTSTNIRGLEQSLEDENDSDETRYDKTLARLAKDLLFVATPLQEGMLSASLATSGRAYTYNHTVQLSEEALKADTQDLDHFFAAVKDTVQECEILRTRFIFTQDDEAPWVGVVSPTEQSDLARWTALGGGRVQLKISHALYDATSIQAVWRILGENYKKRLSGQQATGAEAGARQRQRHEFRPFAKAVSTMQRMSVDFWVNLLRDYRYAPLEFPENLSASSAFHFIVTEQELSQLQIRCKTAGVTTKTVLMLAWAKVLSEFLYGQPDVVYGQVVSSGHDVETVVGPTINTVPMRVTLDRAHSVADGLAQVQRLSDEALGSNAMASLRRVQTLWRSNDENLPASLFQSLFVFDGVVGHNSDNEGADSSASLFKPVHEQSNNGDDQPAYDDYDLITSFRIEDNTLRGKLRARMTEEEVNVLGSHLEAAVRSIISDDLQKPALDVARMETTKKTTAEAETKATASQSEVHASTSKADSVMQIVKSVLGKRSKGKEIGHKTKLINVGLDSILAIRLSSLLRKRLRMTVSVFQIMKGASVQDIVVASSNQAQAVDRKQENDNKNVQPATRPRAFTLLQQAKLLSEAAQRLGLSEDLVQSVLPALPGQRSHLEQWLYNGKRFFEAPWVYRVGDSLDEQTTQVEDAGLVQVIFAEKWSPPGSFATLRDSTKPIQALVEDYVREGNNKASDLKQPPAHLTLLGGSDGKAVVLRLHHALYDAWSIKMIIKDLDQLLAGGDVQRHTQLSNAVRDIMTIREPGAEDSYWESHLAHAQDTLLGAQADPASGSPYGPHFQVRSQDVIPQATLDKLSQTAGKTGTSAAIILAYARTLQQLTGRSRPTFGVNHAARSLSSADETQTLDLTDANAPTMTTTPFSLDLDAPSTPASDRDLIDFVQGHLAQLTKFAQSDGAQRFSPRFNAHINILYPGEINADADADGSEATQATGDAGLAVLQRHRLDERLASEYFTVTRPSATAASRIDGLETGHLSPHRFFFNVIVREGGGVSVAASGDEALLGGDRAAATSVVESFAAELTRILERA</sequence>